<dbReference type="PROSITE" id="PS51828">
    <property type="entry name" value="PTX_2"/>
    <property type="match status" value="1"/>
</dbReference>
<dbReference type="InterPro" id="IPR001759">
    <property type="entry name" value="PTX_dom"/>
</dbReference>
<comment type="cofactor">
    <cofactor evidence="6">
        <name>Ca(2+)</name>
        <dbReference type="ChEBI" id="CHEBI:29108"/>
    </cofactor>
    <text evidence="6">Binds 2 calcium ions per subunit.</text>
</comment>
<evidence type="ECO:0000256" key="5">
    <source>
        <dbReference type="PROSITE-ProRule" id="PRU01172"/>
    </source>
</evidence>
<feature type="chain" id="PRO_5017855214" description="Pentraxin family member" evidence="6">
    <location>
        <begin position="21"/>
        <end position="243"/>
    </location>
</feature>
<dbReference type="Pfam" id="PF00354">
    <property type="entry name" value="Pentaxin"/>
    <property type="match status" value="1"/>
</dbReference>
<feature type="domain" description="Pentraxin (PTX)" evidence="7">
    <location>
        <begin position="38"/>
        <end position="243"/>
    </location>
</feature>
<dbReference type="InterPro" id="IPR051360">
    <property type="entry name" value="Neuronal_Pentraxin_Related"/>
</dbReference>
<sequence>MNSLWITTWLLAGVFVSALATEDRKLEKRQADECDPSKTDKVMVLPGPITDYAMIENAFVYDLHAVSICMIAQWNPFHVEPSDNQCVFSYAVPGSDNELTLCSYPTSHVLIHGQRRYSQLCGTLTKTSLFHHFCFTWSNTNGDYKFWIDGEVVGSGSDFYKGGMIEKGGTVVIGQDQDEVGGDFDPRQSWIGEVSGINVWGVVLSESDIVAGYQNCHVTLGSVVMWPQLYAKESLHGNVIVYP</sequence>
<keyword evidence="3" id="KW-1015">Disulfide bond</keyword>
<keyword evidence="4" id="KW-0325">Glycoprotein</keyword>
<dbReference type="OrthoDB" id="547680at2759"/>
<dbReference type="AlphaFoldDB" id="A0A3M6TF94"/>
<comment type="subunit">
    <text evidence="6">Homopentamer. Pentaxin (or pentraxin) have a discoid arrangement of 5 non-covalently bound subunits.</text>
</comment>
<accession>A0A3M6TF94</accession>
<dbReference type="EMBL" id="RCHS01003692">
    <property type="protein sequence ID" value="RMX40008.1"/>
    <property type="molecule type" value="Genomic_DNA"/>
</dbReference>
<keyword evidence="1 6" id="KW-0479">Metal-binding</keyword>
<feature type="signal peptide" evidence="6">
    <location>
        <begin position="1"/>
        <end position="20"/>
    </location>
</feature>
<evidence type="ECO:0000259" key="7">
    <source>
        <dbReference type="PROSITE" id="PS51828"/>
    </source>
</evidence>
<evidence type="ECO:0000313" key="8">
    <source>
        <dbReference type="EMBL" id="RMX40008.1"/>
    </source>
</evidence>
<reference evidence="8 9" key="1">
    <citation type="journal article" date="2018" name="Sci. Rep.">
        <title>Comparative analysis of the Pocillopora damicornis genome highlights role of immune system in coral evolution.</title>
        <authorList>
            <person name="Cunning R."/>
            <person name="Bay R.A."/>
            <person name="Gillette P."/>
            <person name="Baker A.C."/>
            <person name="Traylor-Knowles N."/>
        </authorList>
    </citation>
    <scope>NUCLEOTIDE SEQUENCE [LARGE SCALE GENOMIC DNA]</scope>
    <source>
        <strain evidence="8">RSMAS</strain>
        <tissue evidence="8">Whole animal</tissue>
    </source>
</reference>
<dbReference type="GO" id="GO:0005576">
    <property type="term" value="C:extracellular region"/>
    <property type="evidence" value="ECO:0007669"/>
    <property type="project" value="UniProtKB-SubCell"/>
</dbReference>
<evidence type="ECO:0000256" key="6">
    <source>
        <dbReference type="RuleBase" id="RU362112"/>
    </source>
</evidence>
<evidence type="ECO:0000313" key="9">
    <source>
        <dbReference type="Proteomes" id="UP000275408"/>
    </source>
</evidence>
<comment type="similarity">
    <text evidence="6">Belongs to the pentraxin family.</text>
</comment>
<dbReference type="Proteomes" id="UP000275408">
    <property type="component" value="Unassembled WGS sequence"/>
</dbReference>
<protein>
    <recommendedName>
        <fullName evidence="6">Pentraxin family member</fullName>
    </recommendedName>
</protein>
<comment type="caution">
    <text evidence="5">Lacks conserved residue(s) required for the propagation of feature annotation.</text>
</comment>
<evidence type="ECO:0000256" key="1">
    <source>
        <dbReference type="ARBA" id="ARBA00022723"/>
    </source>
</evidence>
<dbReference type="SMART" id="SM00159">
    <property type="entry name" value="PTX"/>
    <property type="match status" value="1"/>
</dbReference>
<evidence type="ECO:0000256" key="2">
    <source>
        <dbReference type="ARBA" id="ARBA00022837"/>
    </source>
</evidence>
<evidence type="ECO:0000256" key="3">
    <source>
        <dbReference type="ARBA" id="ARBA00023157"/>
    </source>
</evidence>
<keyword evidence="2 6" id="KW-0106">Calcium</keyword>
<evidence type="ECO:0000256" key="4">
    <source>
        <dbReference type="ARBA" id="ARBA00023180"/>
    </source>
</evidence>
<dbReference type="PRINTS" id="PR00895">
    <property type="entry name" value="PENTAXIN"/>
</dbReference>
<dbReference type="PANTHER" id="PTHR19277">
    <property type="entry name" value="PENTRAXIN"/>
    <property type="match status" value="1"/>
</dbReference>
<dbReference type="SUPFAM" id="SSF49899">
    <property type="entry name" value="Concanavalin A-like lectins/glucanases"/>
    <property type="match status" value="1"/>
</dbReference>
<dbReference type="GO" id="GO:0046872">
    <property type="term" value="F:metal ion binding"/>
    <property type="evidence" value="ECO:0007669"/>
    <property type="project" value="UniProtKB-KW"/>
</dbReference>
<keyword evidence="9" id="KW-1185">Reference proteome</keyword>
<dbReference type="PANTHER" id="PTHR19277:SF125">
    <property type="entry name" value="B6"/>
    <property type="match status" value="1"/>
</dbReference>
<comment type="caution">
    <text evidence="8">The sequence shown here is derived from an EMBL/GenBank/DDBJ whole genome shotgun (WGS) entry which is preliminary data.</text>
</comment>
<dbReference type="Gene3D" id="2.60.120.200">
    <property type="match status" value="1"/>
</dbReference>
<proteinExistence type="inferred from homology"/>
<keyword evidence="6" id="KW-0732">Signal</keyword>
<gene>
    <name evidence="8" type="ORF">pdam_00017274</name>
</gene>
<comment type="subcellular location">
    <subcellularLocation>
        <location evidence="6">Secreted</location>
    </subcellularLocation>
</comment>
<dbReference type="InterPro" id="IPR013320">
    <property type="entry name" value="ConA-like_dom_sf"/>
</dbReference>
<organism evidence="8 9">
    <name type="scientific">Pocillopora damicornis</name>
    <name type="common">Cauliflower coral</name>
    <name type="synonym">Millepora damicornis</name>
    <dbReference type="NCBI Taxonomy" id="46731"/>
    <lineage>
        <taxon>Eukaryota</taxon>
        <taxon>Metazoa</taxon>
        <taxon>Cnidaria</taxon>
        <taxon>Anthozoa</taxon>
        <taxon>Hexacorallia</taxon>
        <taxon>Scleractinia</taxon>
        <taxon>Astrocoeniina</taxon>
        <taxon>Pocilloporidae</taxon>
        <taxon>Pocillopora</taxon>
    </lineage>
</organism>
<name>A0A3M6TF94_POCDA</name>